<evidence type="ECO:0000256" key="20">
    <source>
        <dbReference type="ARBA" id="ARBA00022879"/>
    </source>
</evidence>
<dbReference type="SUPFAM" id="SSF56502">
    <property type="entry name" value="gp120 core"/>
    <property type="match status" value="2"/>
</dbReference>
<evidence type="ECO:0000259" key="34">
    <source>
        <dbReference type="Pfam" id="PF00516"/>
    </source>
</evidence>
<organismHost>
    <name type="scientific">Homo sapiens</name>
    <name type="common">Human</name>
    <dbReference type="NCBI Taxonomy" id="9606"/>
</organismHost>
<comment type="PTM">
    <text evidence="32">Highly glycosylated by host. The high number of glycan on the protein is reffered to as 'glycan shield' because it contributes to hide protein sequence from adaptive immune system.</text>
</comment>
<keyword evidence="28 32" id="KW-0325">Glycoprotein</keyword>
<dbReference type="GO" id="GO:0052031">
    <property type="term" value="P:symbiont-mediated perturbation of host defense response"/>
    <property type="evidence" value="ECO:0007669"/>
    <property type="project" value="UniProtKB-UniRule"/>
</dbReference>
<comment type="domain">
    <text evidence="32">The CD4-binding region is targeted by the antibody b12.</text>
</comment>
<dbReference type="Gene3D" id="2.170.40.20">
    <property type="entry name" value="Human immunodeficiency virus 1, Gp160, envelope glycoprotein"/>
    <property type="match status" value="2"/>
</dbReference>
<evidence type="ECO:0000259" key="35">
    <source>
        <dbReference type="Pfam" id="PF00517"/>
    </source>
</evidence>
<dbReference type="GO" id="GO:1903908">
    <property type="term" value="P:positive regulation of plasma membrane raft polarization"/>
    <property type="evidence" value="ECO:0007669"/>
    <property type="project" value="UniProtKB-UniRule"/>
</dbReference>
<keyword evidence="9 32" id="KW-1032">Host cell membrane</keyword>
<comment type="PTM">
    <text evidence="32">Specific enzymatic cleavages in vivo yield mature proteins. Envelope glycoproteins are synthesized as a inactive precursor that is heavily N-glycosylated and processed likely by host cell furin in the Golgi to yield the mature SU and TM proteins. The cleavage site between SU and TM requires the minimal sequence [KR]-X-[KR]-R. About 2 of the 9 disulfide bonds of gp41 are reduced by P4HB/PDI, following binding to CD4 receptor.</text>
</comment>
<evidence type="ECO:0000256" key="4">
    <source>
        <dbReference type="ARBA" id="ARBA00004563"/>
    </source>
</evidence>
<comment type="function">
    <text evidence="32">Envelope glycoprotein gp160: Oligomerizes in the host endoplasmic reticulum into predominantly trimers. In a second time, gp160 transits in the host Golgi, where glycosylation is completed. The precursor is then proteolytically cleaved in the trans-Golgi and thereby activated by cellular furin or furin-like proteases to produce gp120 and gp41.</text>
</comment>
<dbReference type="GO" id="GO:1903911">
    <property type="term" value="P:positive regulation of receptor clustering"/>
    <property type="evidence" value="ECO:0007669"/>
    <property type="project" value="UniProtKB-UniRule"/>
</dbReference>
<dbReference type="Pfam" id="PF00517">
    <property type="entry name" value="GP41"/>
    <property type="match status" value="1"/>
</dbReference>
<evidence type="ECO:0000256" key="14">
    <source>
        <dbReference type="ARBA" id="ARBA00022692"/>
    </source>
</evidence>
<evidence type="ECO:0000256" key="9">
    <source>
        <dbReference type="ARBA" id="ARBA00022511"/>
    </source>
</evidence>
<feature type="domain" description="Retroviral envelope protein GP41-like" evidence="35">
    <location>
        <begin position="531"/>
        <end position="721"/>
    </location>
</feature>
<feature type="transmembrane region" description="Helical" evidence="33">
    <location>
        <begin position="679"/>
        <end position="706"/>
    </location>
</feature>
<dbReference type="InterPro" id="IPR000777">
    <property type="entry name" value="HIV1_Gp120"/>
</dbReference>
<keyword evidence="14 32" id="KW-0812">Transmembrane</keyword>
<feature type="site" description="Cleavage; by host furin" evidence="32">
    <location>
        <begin position="511"/>
        <end position="512"/>
    </location>
</feature>
<dbReference type="FunFam" id="2.170.40.20:FF:000003">
    <property type="entry name" value="Envelope glycoprotein gp160"/>
    <property type="match status" value="1"/>
</dbReference>
<evidence type="ECO:0000256" key="19">
    <source>
        <dbReference type="ARBA" id="ARBA00022870"/>
    </source>
</evidence>
<evidence type="ECO:0000256" key="22">
    <source>
        <dbReference type="ARBA" id="ARBA00022989"/>
    </source>
</evidence>
<keyword evidence="31 32" id="KW-1160">Virus entry into host cell</keyword>
<feature type="region of interest" description="V5" evidence="32">
    <location>
        <begin position="461"/>
        <end position="471"/>
    </location>
</feature>
<organism evidence="36">
    <name type="scientific">Human immunodeficiency virus type 1</name>
    <name type="common">HIV-1</name>
    <dbReference type="NCBI Taxonomy" id="11676"/>
    <lineage>
        <taxon>Viruses</taxon>
        <taxon>Riboviria</taxon>
        <taxon>Pararnavirae</taxon>
        <taxon>Artverviricota</taxon>
        <taxon>Revtraviricetes</taxon>
        <taxon>Ortervirales</taxon>
        <taxon>Retroviridae</taxon>
        <taxon>Orthoretrovirinae</taxon>
        <taxon>Lentivirus</taxon>
        <taxon>Lentivirus humimdef1</taxon>
    </lineage>
</organism>
<proteinExistence type="inferred from homology"/>
<dbReference type="FunFam" id="2.170.40.20:FF:000004">
    <property type="entry name" value="Envelope glycoprotein gp160"/>
    <property type="match status" value="1"/>
</dbReference>
<evidence type="ECO:0000256" key="29">
    <source>
        <dbReference type="ARBA" id="ARBA00023280"/>
    </source>
</evidence>
<keyword evidence="22 32" id="KW-1133">Transmembrane helix</keyword>
<dbReference type="GO" id="GO:0020002">
    <property type="term" value="C:host cell plasma membrane"/>
    <property type="evidence" value="ECO:0007669"/>
    <property type="project" value="UniProtKB-SubCell"/>
</dbReference>
<keyword evidence="27 32" id="KW-1015">Disulfide bond</keyword>
<evidence type="ECO:0000256" key="18">
    <source>
        <dbReference type="ARBA" id="ARBA00022844"/>
    </source>
</evidence>
<keyword evidence="21 32" id="KW-1164">Virus endocytosis by host</keyword>
<dbReference type="GO" id="GO:0075512">
    <property type="term" value="P:clathrin-dependent endocytosis of virus by host cell"/>
    <property type="evidence" value="ECO:0007669"/>
    <property type="project" value="UniProtKB-UniRule"/>
</dbReference>
<dbReference type="GO" id="GO:0039654">
    <property type="term" value="P:fusion of virus membrane with host endosome membrane"/>
    <property type="evidence" value="ECO:0007669"/>
    <property type="project" value="UniProtKB-UniRule"/>
</dbReference>
<evidence type="ECO:0000256" key="31">
    <source>
        <dbReference type="ARBA" id="ARBA00023296"/>
    </source>
</evidence>
<comment type="caution">
    <text evidence="32 33">Lacks conserved residue(s) required for the propagation of feature annotation.</text>
</comment>
<dbReference type="GO" id="GO:0044175">
    <property type="term" value="C:host cell endosome membrane"/>
    <property type="evidence" value="ECO:0007669"/>
    <property type="project" value="UniProtKB-SubCell"/>
</dbReference>
<evidence type="ECO:0000256" key="23">
    <source>
        <dbReference type="ARBA" id="ARBA00023046"/>
    </source>
</evidence>
<keyword evidence="18 32" id="KW-0946">Virion</keyword>
<keyword evidence="7 32" id="KW-1168">Fusion of virus membrane with host membrane</keyword>
<feature type="coiled-coil region" evidence="32">
    <location>
        <begin position="634"/>
        <end position="668"/>
    </location>
</feature>
<comment type="domain">
    <text evidence="32">The membrane proximal external region (MPER) present in gp41 is a tryptophan-rich region recognized by the antibodies 2F5, Z13, and 4E10. MPER seems to play a role in fusion.</text>
</comment>
<keyword evidence="17 32" id="KW-1161">Viral attachment to host cell</keyword>
<feature type="disulfide bond" evidence="32">
    <location>
        <begin position="231"/>
        <end position="242"/>
    </location>
</feature>
<feature type="region of interest" description="MPER; binding to GalCer" evidence="32">
    <location>
        <begin position="663"/>
        <end position="684"/>
    </location>
</feature>
<keyword evidence="12 32" id="KW-1162">Viral penetration into host cytoplasm</keyword>
<evidence type="ECO:0000256" key="7">
    <source>
        <dbReference type="ARBA" id="ARBA00022506"/>
    </source>
</evidence>
<dbReference type="GO" id="GO:0016020">
    <property type="term" value="C:membrane"/>
    <property type="evidence" value="ECO:0007669"/>
    <property type="project" value="UniProtKB-UniRule"/>
</dbReference>
<comment type="similarity">
    <text evidence="32">Belongs to the HIV-1 env protein family.</text>
</comment>
<feature type="lipid moiety-binding region" description="S-palmitoyl cysteine; by host" evidence="32">
    <location>
        <position position="765"/>
    </location>
</feature>
<dbReference type="Pfam" id="PF00516">
    <property type="entry name" value="GP120"/>
    <property type="match status" value="1"/>
</dbReference>
<keyword evidence="24 32" id="KW-0175">Coiled coil</keyword>
<evidence type="ECO:0000256" key="10">
    <source>
        <dbReference type="ARBA" id="ARBA00022570"/>
    </source>
</evidence>
<dbReference type="GO" id="GO:0019082">
    <property type="term" value="P:viral protein processing"/>
    <property type="evidence" value="ECO:0007669"/>
    <property type="project" value="UniProtKB-UniRule"/>
</dbReference>
<dbReference type="Gene3D" id="1.10.287.210">
    <property type="match status" value="1"/>
</dbReference>
<evidence type="ECO:0000256" key="8">
    <source>
        <dbReference type="ARBA" id="ARBA00022510"/>
    </source>
</evidence>
<comment type="domain">
    <text evidence="32 33">The 17 amino acids long immunosuppressive region is present in many retroviral envelope proteins. Synthetic peptides derived from this relatively conserved sequence inhibit immune function in vitro and in vivo.</text>
</comment>
<evidence type="ECO:0000256" key="28">
    <source>
        <dbReference type="ARBA" id="ARBA00023180"/>
    </source>
</evidence>
<dbReference type="GO" id="GO:0055036">
    <property type="term" value="C:virion membrane"/>
    <property type="evidence" value="ECO:0007669"/>
    <property type="project" value="UniProtKB-SubCell"/>
</dbReference>
<evidence type="ECO:0000256" key="32">
    <source>
        <dbReference type="HAMAP-Rule" id="MF_04083"/>
    </source>
</evidence>
<evidence type="ECO:0000256" key="30">
    <source>
        <dbReference type="ARBA" id="ARBA00023288"/>
    </source>
</evidence>
<dbReference type="CDD" id="cd09909">
    <property type="entry name" value="HIV-1-like_HR1-HR2"/>
    <property type="match status" value="1"/>
</dbReference>
<dbReference type="HAMAP" id="MF_04083">
    <property type="entry name" value="HIV_ENV"/>
    <property type="match status" value="1"/>
</dbReference>
<keyword evidence="16 32" id="KW-0732">Signal</keyword>
<comment type="subcellular location">
    <molecule>Transmembrane protein gp41</molecule>
    <subcellularLocation>
        <location evidence="32">Virion membrane</location>
        <topology evidence="32">Single-pass type I membrane protein</topology>
    </subcellularLocation>
    <subcellularLocation>
        <location evidence="32">Host cell membrane</location>
        <topology evidence="32">Single-pass type I membrane protein</topology>
    </subcellularLocation>
    <subcellularLocation>
        <location evidence="32">Host endosome membrane</location>
        <topology evidence="32">Single-pass type I membrane protein</topology>
    </subcellularLocation>
    <text evidence="32">It is probably concentrated at the site of budding and incorporated into the virions possibly by contacts between the cytoplasmic tail of Env and the N-terminus of Gag.</text>
</comment>
<evidence type="ECO:0000256" key="33">
    <source>
        <dbReference type="RuleBase" id="RU363095"/>
    </source>
</evidence>
<keyword evidence="10 32" id="KW-1165">Clathrin-mediated endocytosis of virus by host</keyword>
<keyword evidence="8 32" id="KW-1170">Fusion of virus membrane with host endosomal membrane</keyword>
<name>A0A3G5PM84_HV1</name>
<comment type="domain">
    <text evidence="32">Some of the most genetically diverse regions of the viral genome are present in Env. They are called variable regions 1 through 5 (V1 through V5). Coreceptor usage of gp120 is determined mainly by the primary structure of the third variable region (V3) in the outer domain of gp120. The sequence of V3 determines which coreceptor, CCR5 and/or CXCR4 (corresponding to R5/macrophage, X4/T cell and R5X4/T cell and macrophage tropism), is used to trigger the fusion potential of the Env complex, and hence which cells the virus can infect. Binding to CCR5 involves a region adjacent in addition to V3.</text>
</comment>
<dbReference type="Gene3D" id="1.20.5.490">
    <property type="entry name" value="Single helix bin"/>
    <property type="match status" value="1"/>
</dbReference>
<comment type="function">
    <text evidence="32">Surface protein gp120: Attaches the virus to the host lymphoid cell by binding to the primary receptor CD4. This interaction induces a structural rearrangement creating a high affinity binding site for a chemokine coreceptor like CXCR4 and/or CCR5. Acts as a ligand for CD209/DC-SIGN and CLEC4M/DC-SIGNR, which are respectively found on dendritic cells (DCs), and on endothelial cells of liver sinusoids and lymph node sinuses. These interactions allow capture of viral particles at mucosal surfaces by these cells and subsequent transmission to permissive cells. HIV subverts the migration properties of dendritic cells to gain access to CD4+ T-cells in lymph nodes. Virus transmission to permissive T-cells occurs either in trans (without DCs infection, through viral capture and transmission), or in cis (following DCs productive infection, through the usual CD4-gp120 interaction), thereby inducing a robust infection. In trans infection, bound virions remain infectious over days and it is proposed that they are not degraded, but protected in non-lysosomal acidic organelles within the DCs close to the cell membrane thus contributing to the viral infectious potential during DCs' migration from the periphery to the lymphoid tissues. On arrival at lymphoid tissues, intact virions recycle back to DCs' cell surface allowing virus transmission to CD4+ T-cells.</text>
</comment>
<feature type="disulfide bond" evidence="32">
    <location>
        <begin position="221"/>
        <end position="250"/>
    </location>
</feature>
<comment type="function">
    <text evidence="32">Transmembrane protein gp41: Acts as a class I viral fusion protein. Under the current model, the protein has at least 3 conformational states: pre-fusion native state, pre-hairpin intermediate state, and post-fusion hairpin state. During fusion of viral and target intracellular membranes, the coiled coil regions (heptad repeats) assume a trimer-of-hairpins structure, positioning the fusion peptide in close proximity to the C-terminal region of the ectodomain. The formation of this structure appears to drive apposition and subsequent fusion of viral and target cell membranes. Complete fusion occurs in host cell endosomes and is dynamin-dependent, however some lipid transfer might occur at the plasma membrane. The virus undergoes clathrin-dependent internalization long before endosomal fusion, thus minimizing the surface exposure of conserved viral epitopes during fusion and reducing the efficacy of inhibitors targeting these epitopes. Membranes fusion leads to delivery of the nucleocapsid into the cytoplasm.</text>
</comment>
<feature type="topological domain" description="Cytoplasmic" evidence="32">
    <location>
        <begin position="707"/>
        <end position="864"/>
    </location>
</feature>
<comment type="domain">
    <text evidence="32">The YXXL motif is involved in determining the exact site of viral release at the surface of infected mononuclear cells and promotes endocytosis. YXXL and di-leucine endocytosis motifs interact directly or indirectly with the clathrin adapter complexes, opperate independently, and their activities are not additive.</text>
</comment>
<dbReference type="GO" id="GO:0005198">
    <property type="term" value="F:structural molecule activity"/>
    <property type="evidence" value="ECO:0007669"/>
    <property type="project" value="UniProtKB-UniRule"/>
</dbReference>
<comment type="subcellular location">
    <molecule>Surface protein gp120</molecule>
    <subcellularLocation>
        <location evidence="32">Virion membrane</location>
        <topology evidence="32">Peripheral membrane protein</topology>
    </subcellularLocation>
    <subcellularLocation>
        <location evidence="32">Host cell membrane</location>
        <topology evidence="32">Peripheral membrane protein</topology>
    </subcellularLocation>
    <subcellularLocation>
        <location evidence="32">Host endosome membrane</location>
        <topology evidence="32">Single-pass type I membrane protein</topology>
    </subcellularLocation>
    <text evidence="32">The surface protein is not anchored to the viral envelope, but associates with the extravirion surface through its binding to TM. It is probably concentrated at the site of budding and incorporated into the virions possibly by contacts between the cytoplasmic tail of Env and the N-terminus of Gag.</text>
</comment>
<feature type="domain" description="Human immunodeficiency virus 1 envelope glycoprotein Gp120" evidence="34">
    <location>
        <begin position="34"/>
        <end position="511"/>
    </location>
</feature>
<comment type="subunit">
    <text evidence="32">The mature envelope protein (Env) consists of a homotrimer of non-covalently associated gp120-gp41 heterodimers. The resulting complex protrudes from the virus surface as a spike. There seems to be as few as 10 spikes on the average virion. Surface protein gp120 interacts with host CD4, CCR5 and CXCR4. Gp120 also interacts with the C-type lectins CD209/DC-SIGN and CLEC4M/DC-SIGNR (collectively referred to as DC-SIGN(R)). Gp120 and gp41 interact with GalCer. Gp120 interacts with host ITGA4/ITGB7 complex; on CD4+ T-cells, this interaction results in rapid activation of integrin ITGAL/LFA-1, which facilitates efficient cell-to-cell spreading of HIV-1. Gp120 interacts with cell-associated heparan sulfate; this interaction increases virus infectivity on permissive cells and may be involved in infection of CD4- cells.</text>
</comment>
<feature type="region of interest" description="CD4-binding loop" evidence="32">
    <location>
        <begin position="365"/>
        <end position="375"/>
    </location>
</feature>
<feature type="chain" id="PRO_5023345508" description="Transmembrane protein gp41" evidence="32">
    <location>
        <begin position="512"/>
        <end position="864"/>
    </location>
</feature>
<evidence type="ECO:0000256" key="3">
    <source>
        <dbReference type="ARBA" id="ARBA00004505"/>
    </source>
</evidence>
<sequence>MRVRGMLKNYQQWWIWGILGFSMVMICNVRGNSWVTVYYGVPVWKDAKTTLFCASDAKAYEREVHNVWATHACVPTDPNPQEIVLGNVTENFNMWKNDMVDQMHEDIISLWDEGLKPCVKLTPLCVTLNCTEVNTTKDSNNNTSSAGNSSANYDEIRNCTFNATTEIKDKKKKEHALFYRLDIVKLDGNNSHSYRLINCNTSAITQACPKVSFDPIPIHYCAPAGYAILKCNNRTFNGTGPCHNVSTVQCTHGIKPVVSTQLLLNGSLAEGDIIIRSENLTESHKTIIVHLNESVDIVCTRPNNNTRRSIRIGPGQTFYATDDIIGDIRQAYCNISKQEWNRTLQQVGKKLKEHFPNRTIRFDKASGGDLEITTHSFNCRGEFFYCNTSDLFNSTYYPNSTDTNNTGSNSSSMITIPCRIKQIINMWQGVGRAIYASPVAGNITCVSKITGLLLTRDGGADNNITEIFRPGGGDMKDNWRSELYKYKVVEIKPLGIAPTPAKRRVVEREKRAVGVVGAMILGFLGTAGSTMGAAAVTLTVQARQLLSGIVQQQSNLLRAIEAQQHMLQLTVWGIKQLQARVLAIERYLKDQQLLGIWGCSGKLICPTAVPWNASWSDKSQEEIWGNLTWMEWDREISNYTNIIYGLLEKSQTQQEQNEKDLLALDSWKNLWNWFSITKWLWYIKIFIMIVGGLIGLRIIFAVLSIVNRVRQGYSPLSFQTLIPHQREPDRLGRIEEEGGEQDRDRSIRLVNGFLALAWDDLRSLCLFSYHRLRDFLLVTARAVELLGHSSLRGLQKGWGALKYLGNLVQYWGVELKRSAISLLDTVAIVVAEGTDRIIEAIQRIGRAIFNIPRRIRQGFEAALI</sequence>
<evidence type="ECO:0000256" key="24">
    <source>
        <dbReference type="ARBA" id="ARBA00023054"/>
    </source>
</evidence>
<feature type="transmembrane region" description="Helical" evidence="33">
    <location>
        <begin position="12"/>
        <end position="29"/>
    </location>
</feature>
<feature type="disulfide bond" evidence="32">
    <location>
        <begin position="53"/>
        <end position="73"/>
    </location>
</feature>
<evidence type="ECO:0000256" key="15">
    <source>
        <dbReference type="ARBA" id="ARBA00022703"/>
    </source>
</evidence>
<comment type="miscellaneous">
    <text evidence="32">HIV-1 lineages are divided in three main groups, M (for Major), O (for Outlier), and N (for New, or Non-M, Non-O). The vast majority of strains found worldwide belong to the group M. Group O seems to be endemic to and largely confined to Cameroon and neighboring countries in West Central Africa, where these viruses represent a small minority of HIV-1 strains. The group N is represented by a limited number of isolates from Cameroonian persons. The group M is further subdivided in 9 clades or subtypes (A to D, F to H, J and K).</text>
</comment>
<keyword evidence="25 32" id="KW-0472">Membrane</keyword>
<feature type="disulfide bond" evidence="32">
    <location>
        <begin position="599"/>
        <end position="605"/>
    </location>
</feature>
<evidence type="ECO:0000256" key="17">
    <source>
        <dbReference type="ARBA" id="ARBA00022804"/>
    </source>
</evidence>
<dbReference type="FunFam" id="1.10.287.210:FF:000001">
    <property type="entry name" value="Envelope glycoprotein gp160"/>
    <property type="match status" value="1"/>
</dbReference>
<comment type="miscellaneous">
    <text evidence="32">Inhibitors targeting HIV-1 viral envelope proteins are used as antiretroviral drugs. Attachment of virions to the cell surface via non-specific interactions and CD4 binding can be blocked by inhibitors that include cyanovirin-N, cyclotriazadisulfonamide analogs, PRO 2000, TNX 355 and PRO 542. In addition, BMS 806 can block CD4-induced conformational changes. Env interactions with the coreceptor molecules can be targeted by CCR5 antagonists including SCH-D, maraviroc (UK 427857) and aplaviroc (GW 873140), and the CXCR4 antagonist AMD 070. Fusion of viral and cellular membranes can be inhibited by peptides such as enfuvirtide and tifuvirtide (T 1249). Resistance to inhibitors associated with mutations in Env are observed. Most of the time, single mutations confer only a modest reduction in drug susceptibility. Combination of several mutations is usually required to develop a high-level drug resistance.</text>
</comment>
<reference evidence="36" key="1">
    <citation type="journal article" date="2018" name="Cell Rep.">
        <title>Completeness of HIV-1 Envelope Glycan Shield at Transmission Determines Neutralization Breadth.</title>
        <authorList>
            <person name="Wagh K."/>
            <person name="Kreider E.F."/>
            <person name="Li Y."/>
            <person name="Barbian H.J."/>
            <person name="Learn G.H."/>
            <person name="Giorgi E."/>
            <person name="Hraber P.T."/>
            <person name="Decker T.G."/>
            <person name="Smith A.G."/>
            <person name="Gondim M.V."/>
            <person name="Gillis L."/>
            <person name="Wandzilak J."/>
            <person name="Chuang G.Y."/>
            <person name="Rawi R."/>
            <person name="Cai F."/>
            <person name="Pellegrino P."/>
            <person name="Williams I."/>
            <person name="Overbaugh J."/>
            <person name="Gao F."/>
            <person name="Kwong P.D."/>
            <person name="Haynes B.F."/>
            <person name="Shaw G.M."/>
            <person name="Borrow P."/>
            <person name="Seaman M.S."/>
            <person name="Hahn B.H."/>
            <person name="Korber B."/>
        </authorList>
    </citation>
    <scope>NUCLEOTIDE SEQUENCE</scope>
    <source>
        <strain evidence="36">CH0752_3_d0111_ipe023_10_12</strain>
    </source>
</reference>
<dbReference type="SUPFAM" id="SSF58069">
    <property type="entry name" value="Virus ectodomain"/>
    <property type="match status" value="1"/>
</dbReference>
<keyword evidence="29 32" id="KW-0899">Viral immunoevasion</keyword>
<keyword evidence="23 32" id="KW-1039">Host endosome</keyword>
<dbReference type="GO" id="GO:0019062">
    <property type="term" value="P:virion attachment to host cell"/>
    <property type="evidence" value="ECO:0007669"/>
    <property type="project" value="UniProtKB-UniRule"/>
</dbReference>
<feature type="transmembrane region" description="Helical" evidence="33">
    <location>
        <begin position="512"/>
        <end position="536"/>
    </location>
</feature>
<keyword evidence="15 32" id="KW-0053">Apoptosis</keyword>
<evidence type="ECO:0000256" key="6">
    <source>
        <dbReference type="ARBA" id="ARBA00004650"/>
    </source>
</evidence>
<keyword evidence="26 32" id="KW-0564">Palmitate</keyword>
<keyword evidence="11 32" id="KW-0945">Host-virus interaction</keyword>
<evidence type="ECO:0000256" key="27">
    <source>
        <dbReference type="ARBA" id="ARBA00023157"/>
    </source>
</evidence>
<gene>
    <name evidence="32 36" type="primary">env</name>
</gene>
<feature type="short sequence motif" description="YXXL motif; contains endocytosis signal" evidence="32">
    <location>
        <begin position="713"/>
        <end position="716"/>
    </location>
</feature>
<evidence type="ECO:0000256" key="11">
    <source>
        <dbReference type="ARBA" id="ARBA00022581"/>
    </source>
</evidence>
<dbReference type="InterPro" id="IPR037527">
    <property type="entry name" value="Gp160"/>
</dbReference>
<evidence type="ECO:0000256" key="16">
    <source>
        <dbReference type="ARBA" id="ARBA00022729"/>
    </source>
</evidence>
<protein>
    <recommendedName>
        <fullName evidence="32">Envelope glycoprotein gp160</fullName>
    </recommendedName>
    <alternativeName>
        <fullName evidence="32">Env polyprotein</fullName>
    </alternativeName>
    <component>
        <recommendedName>
            <fullName evidence="32">Surface protein gp120</fullName>
            <shortName evidence="32">SU</shortName>
        </recommendedName>
        <alternativeName>
            <fullName evidence="32">Glycoprotein 120</fullName>
            <shortName evidence="32">gp120</shortName>
        </alternativeName>
    </component>
    <component>
        <recommendedName>
            <fullName evidence="32">Transmembrane protein gp41</fullName>
            <shortName evidence="32">TM</shortName>
        </recommendedName>
        <alternativeName>
            <fullName evidence="32">Glycoprotein 41</fullName>
            <shortName evidence="32">gp41</shortName>
        </alternativeName>
    </component>
</protein>
<keyword evidence="30 32" id="KW-0449">Lipoprotein</keyword>
<evidence type="ECO:0000256" key="1">
    <source>
        <dbReference type="ARBA" id="ARBA00004402"/>
    </source>
</evidence>
<evidence type="ECO:0000256" key="13">
    <source>
        <dbReference type="ARBA" id="ARBA00022685"/>
    </source>
</evidence>
<keyword evidence="19 32" id="KW-1043">Host membrane</keyword>
<evidence type="ECO:0000256" key="2">
    <source>
        <dbReference type="ARBA" id="ARBA00004433"/>
    </source>
</evidence>
<comment type="subcellular location">
    <subcellularLocation>
        <location evidence="3">Host cell membrane</location>
        <topology evidence="3">Peripheral membrane protein</topology>
    </subcellularLocation>
    <subcellularLocation>
        <location evidence="1">Host cell membrane</location>
        <topology evidence="1">Single-pass type I membrane protein</topology>
    </subcellularLocation>
    <subcellularLocation>
        <location evidence="2">Host endosome membrane</location>
        <topology evidence="2">Peripheral membrane protein</topology>
    </subcellularLocation>
    <subcellularLocation>
        <location evidence="5">Host endosome membrane</location>
        <topology evidence="5">Single-pass type I membrane protein</topology>
    </subcellularLocation>
    <subcellularLocation>
        <location evidence="6">Virion membrane</location>
        <topology evidence="6">Peripheral membrane protein</topology>
    </subcellularLocation>
    <subcellularLocation>
        <location evidence="4">Virion membrane</location>
        <topology evidence="4">Single-pass type I membrane protein</topology>
    </subcellularLocation>
</comment>
<feature type="chain" id="PRO_5023345510" description="Envelope glycoprotein gp160" evidence="32">
    <location>
        <begin position="32"/>
        <end position="864"/>
    </location>
</feature>
<accession>A0A3G5PM84</accession>
<feature type="region of interest" description="Immunosuppression" evidence="32">
    <location>
        <begin position="575"/>
        <end position="593"/>
    </location>
</feature>
<comment type="PTM">
    <text evidence="32">Palmitoylation of the transmembrane protein and of Env polyprotein (prior to its proteolytic cleavage) is essential for their association with host cell membrane lipid rafts. Palmitoylation is therefore required for envelope trafficking to classical lipid rafts, but not for viral replication.</text>
</comment>
<dbReference type="InterPro" id="IPR036377">
    <property type="entry name" value="Gp120_core_sf"/>
</dbReference>
<evidence type="ECO:0000313" key="36">
    <source>
        <dbReference type="EMBL" id="AYX62643.1"/>
    </source>
</evidence>
<evidence type="ECO:0000256" key="21">
    <source>
        <dbReference type="ARBA" id="ARBA00022890"/>
    </source>
</evidence>
<evidence type="ECO:0000256" key="12">
    <source>
        <dbReference type="ARBA" id="ARBA00022595"/>
    </source>
</evidence>
<dbReference type="EMBL" id="MG901412">
    <property type="protein sequence ID" value="AYX62643.1"/>
    <property type="molecule type" value="Genomic_RNA"/>
</dbReference>
<evidence type="ECO:0000256" key="26">
    <source>
        <dbReference type="ARBA" id="ARBA00023139"/>
    </source>
</evidence>
<dbReference type="GO" id="GO:0019031">
    <property type="term" value="C:viral envelope"/>
    <property type="evidence" value="ECO:0007669"/>
    <property type="project" value="UniProtKB-KW"/>
</dbReference>
<keyword evidence="13 32" id="KW-0165">Cleavage on pair of basic residues</keyword>
<evidence type="ECO:0000256" key="25">
    <source>
        <dbReference type="ARBA" id="ARBA00023136"/>
    </source>
</evidence>
<dbReference type="GO" id="GO:0019064">
    <property type="term" value="P:fusion of virus membrane with host plasma membrane"/>
    <property type="evidence" value="ECO:0007669"/>
    <property type="project" value="UniProtKB-UniRule"/>
</dbReference>
<dbReference type="InterPro" id="IPR000328">
    <property type="entry name" value="GP41-like"/>
</dbReference>
<evidence type="ECO:0000256" key="5">
    <source>
        <dbReference type="ARBA" id="ARBA00004578"/>
    </source>
</evidence>
<keyword evidence="20 32" id="KW-0261">Viral envelope protein</keyword>